<feature type="transmembrane region" description="Helical" evidence="6">
    <location>
        <begin position="158"/>
        <end position="176"/>
    </location>
</feature>
<evidence type="ECO:0000259" key="7">
    <source>
        <dbReference type="PROSITE" id="PS50850"/>
    </source>
</evidence>
<comment type="caution">
    <text evidence="8">The sequence shown here is derived from an EMBL/GenBank/DDBJ whole genome shotgun (WGS) entry which is preliminary data.</text>
</comment>
<evidence type="ECO:0000256" key="5">
    <source>
        <dbReference type="SAM" id="MobiDB-lite"/>
    </source>
</evidence>
<protein>
    <recommendedName>
        <fullName evidence="7">Major facilitator superfamily (MFS) profile domain-containing protein</fullName>
    </recommendedName>
</protein>
<feature type="domain" description="Major facilitator superfamily (MFS) profile" evidence="7">
    <location>
        <begin position="37"/>
        <end position="497"/>
    </location>
</feature>
<evidence type="ECO:0000313" key="8">
    <source>
        <dbReference type="EMBL" id="CAI5453269.1"/>
    </source>
</evidence>
<dbReference type="AlphaFoldDB" id="A0A9P1IZZ6"/>
<dbReference type="CDD" id="cd17317">
    <property type="entry name" value="MFS_SLC22"/>
    <property type="match status" value="1"/>
</dbReference>
<dbReference type="Gene3D" id="1.20.1250.20">
    <property type="entry name" value="MFS general substrate transporter like domains"/>
    <property type="match status" value="1"/>
</dbReference>
<evidence type="ECO:0000256" key="6">
    <source>
        <dbReference type="SAM" id="Phobius"/>
    </source>
</evidence>
<sequence>MALKEASEPISMINYLHLDADKVLSACGKYGKHQMFAYVVTTCAQTLFAINMMVMPFIIKPAFFTCEFDDPKDQNWIYQRIDDDQCHIIDGNNWTVNCNQIPGSKYIYNETKMASEFGLVCDKADSVDHASSIFLLGGLLVAPIITQLSDSFGRRNTFLWPLYASVIANFFCAISPTYNIFLFFRFIAGVATSSFSMVGYVLCVESVALEFRSLTPLLTTVTWVTGYMLAGVLHLFIPNWRWLYFAISLPGLLTIPYYWWTPESLHWMITSRKGKQVRKFVETCERVNKQKIDLSKCMSDDISGQEGDIKRRTALDIFLNPTLLFSLIVNAIILIAMNGTYWGLSLFSTELSSDNEMLGYFLSGAVEVPAGFLSVYLLLVLDRKTVSFISLFLTSVFMCCALFVPLPDNYSMIFPLLAKSVNSIVWSSQTLLYAESMPTSIRNVFCGIVTFLGEIGSVAAPYLKRLEAIDKNAPALCIAILSFLAAICVIVLPETKGKKLPGDIDDFDIGPLLRRFKKSPSASPSLQTEEVSVPLNDIEKAETNEEK</sequence>
<keyword evidence="4 6" id="KW-0472">Membrane</keyword>
<feature type="region of interest" description="Disordered" evidence="5">
    <location>
        <begin position="517"/>
        <end position="547"/>
    </location>
</feature>
<proteinExistence type="predicted"/>
<dbReference type="PANTHER" id="PTHR24064">
    <property type="entry name" value="SOLUTE CARRIER FAMILY 22 MEMBER"/>
    <property type="match status" value="1"/>
</dbReference>
<keyword evidence="2 6" id="KW-0812">Transmembrane</keyword>
<dbReference type="InterPro" id="IPR011701">
    <property type="entry name" value="MFS"/>
</dbReference>
<feature type="transmembrane region" description="Helical" evidence="6">
    <location>
        <begin position="242"/>
        <end position="260"/>
    </location>
</feature>
<feature type="transmembrane region" description="Helical" evidence="6">
    <location>
        <begin position="386"/>
        <end position="406"/>
    </location>
</feature>
<evidence type="ECO:0000313" key="9">
    <source>
        <dbReference type="Proteomes" id="UP001152747"/>
    </source>
</evidence>
<dbReference type="Pfam" id="PF07690">
    <property type="entry name" value="MFS_1"/>
    <property type="match status" value="1"/>
</dbReference>
<dbReference type="InterPro" id="IPR020846">
    <property type="entry name" value="MFS_dom"/>
</dbReference>
<evidence type="ECO:0000256" key="2">
    <source>
        <dbReference type="ARBA" id="ARBA00022692"/>
    </source>
</evidence>
<feature type="transmembrane region" description="Helical" evidence="6">
    <location>
        <begin position="473"/>
        <end position="492"/>
    </location>
</feature>
<dbReference type="OrthoDB" id="3936150at2759"/>
<feature type="compositionally biased region" description="Basic and acidic residues" evidence="5">
    <location>
        <begin position="537"/>
        <end position="547"/>
    </location>
</feature>
<keyword evidence="9" id="KW-1185">Reference proteome</keyword>
<reference evidence="8" key="1">
    <citation type="submission" date="2022-11" db="EMBL/GenBank/DDBJ databases">
        <authorList>
            <person name="Kikuchi T."/>
        </authorList>
    </citation>
    <scope>NUCLEOTIDE SEQUENCE</scope>
    <source>
        <strain evidence="8">PS1010</strain>
    </source>
</reference>
<dbReference type="EMBL" id="CANHGI010000005">
    <property type="protein sequence ID" value="CAI5453269.1"/>
    <property type="molecule type" value="Genomic_DNA"/>
</dbReference>
<feature type="transmembrane region" description="Helical" evidence="6">
    <location>
        <begin position="441"/>
        <end position="461"/>
    </location>
</feature>
<feature type="transmembrane region" description="Helical" evidence="6">
    <location>
        <begin position="357"/>
        <end position="379"/>
    </location>
</feature>
<feature type="transmembrane region" description="Helical" evidence="6">
    <location>
        <begin position="35"/>
        <end position="59"/>
    </location>
</feature>
<dbReference type="GO" id="GO:0022857">
    <property type="term" value="F:transmembrane transporter activity"/>
    <property type="evidence" value="ECO:0007669"/>
    <property type="project" value="InterPro"/>
</dbReference>
<feature type="transmembrane region" description="Helical" evidence="6">
    <location>
        <begin position="317"/>
        <end position="337"/>
    </location>
</feature>
<dbReference type="PROSITE" id="PS50850">
    <property type="entry name" value="MFS"/>
    <property type="match status" value="1"/>
</dbReference>
<accession>A0A9P1IZZ6</accession>
<evidence type="ECO:0000256" key="4">
    <source>
        <dbReference type="ARBA" id="ARBA00023136"/>
    </source>
</evidence>
<feature type="compositionally biased region" description="Polar residues" evidence="5">
    <location>
        <begin position="520"/>
        <end position="530"/>
    </location>
</feature>
<keyword evidence="3 6" id="KW-1133">Transmembrane helix</keyword>
<dbReference type="InterPro" id="IPR036259">
    <property type="entry name" value="MFS_trans_sf"/>
</dbReference>
<gene>
    <name evidence="8" type="ORF">CAMP_LOCUS15906</name>
</gene>
<feature type="transmembrane region" description="Helical" evidence="6">
    <location>
        <begin position="182"/>
        <end position="202"/>
    </location>
</feature>
<dbReference type="Proteomes" id="UP001152747">
    <property type="component" value="Unassembled WGS sequence"/>
</dbReference>
<name>A0A9P1IZZ6_9PELO</name>
<dbReference type="SUPFAM" id="SSF103473">
    <property type="entry name" value="MFS general substrate transporter"/>
    <property type="match status" value="1"/>
</dbReference>
<feature type="transmembrane region" description="Helical" evidence="6">
    <location>
        <begin position="129"/>
        <end position="146"/>
    </location>
</feature>
<evidence type="ECO:0000256" key="1">
    <source>
        <dbReference type="ARBA" id="ARBA00004141"/>
    </source>
</evidence>
<organism evidence="8 9">
    <name type="scientific">Caenorhabditis angaria</name>
    <dbReference type="NCBI Taxonomy" id="860376"/>
    <lineage>
        <taxon>Eukaryota</taxon>
        <taxon>Metazoa</taxon>
        <taxon>Ecdysozoa</taxon>
        <taxon>Nematoda</taxon>
        <taxon>Chromadorea</taxon>
        <taxon>Rhabditida</taxon>
        <taxon>Rhabditina</taxon>
        <taxon>Rhabditomorpha</taxon>
        <taxon>Rhabditoidea</taxon>
        <taxon>Rhabditidae</taxon>
        <taxon>Peloderinae</taxon>
        <taxon>Caenorhabditis</taxon>
    </lineage>
</organism>
<feature type="transmembrane region" description="Helical" evidence="6">
    <location>
        <begin position="214"/>
        <end position="236"/>
    </location>
</feature>
<dbReference type="GO" id="GO:0016020">
    <property type="term" value="C:membrane"/>
    <property type="evidence" value="ECO:0007669"/>
    <property type="project" value="UniProtKB-SubCell"/>
</dbReference>
<evidence type="ECO:0000256" key="3">
    <source>
        <dbReference type="ARBA" id="ARBA00022989"/>
    </source>
</evidence>
<comment type="subcellular location">
    <subcellularLocation>
        <location evidence="1">Membrane</location>
        <topology evidence="1">Multi-pass membrane protein</topology>
    </subcellularLocation>
</comment>